<dbReference type="AlphaFoldDB" id="A0A2W0C5C1"/>
<evidence type="ECO:0000256" key="1">
    <source>
        <dbReference type="ARBA" id="ARBA00006754"/>
    </source>
</evidence>
<sequence>MDDKDKNNLDYWTNKPKIFTRKDLNVILLNKSLTCSRKGWVDVLLIDLLNNGIYDDARVITGHKGLTREVQTVNIMDCPDIIRFLRPNELLLTNGYFMKQQPEVFIHLIRDMQRLRCSGLAIKTKRFELPIPDEILHEANRIEFPIIEISDVCLSLGEILQRSTSVILNNKSDELQYALSIHKKFSEMIMRGKGISGIIQSLSKLLSSPVILLNNKWKTIASTNLNANITELTAAAVSALHGLSDTSSPTSLCLIDSSLRERSCMLVYPVKTYRHEGYLLSFHTPDQWTGLYGLTLEQASNVIGMELTKSQAVKERSRRHKNEFFSDLIEGYITFEQEALNRGKRYGLRKGYSCVVLAIRNDEAAALKGGNLTEQEEQYEHIKRHFGTLEHPFTMFTKHDTYCILLSIPDSGWDEAKLTEHLTGMLKHLHQENGMSMSVGIGKPAMNVLGVRHSYTEAVNALQFGYRFKRKQFVQSYQAKDIGYLFHMLPQDELKQFYESTLDGLLQIADESERKELLRTLNAFYETQCQLVETSKQLFVHRNTVVYRLEKCERLLDVKLKDPAESLRIRIALAIEPLLLQKD</sequence>
<name>A0A2W0C5C1_9BACL</name>
<gene>
    <name evidence="5" type="ORF">PIL02S_06896</name>
</gene>
<dbReference type="InterPro" id="IPR042070">
    <property type="entry name" value="PucR_C-HTH_sf"/>
</dbReference>
<proteinExistence type="inferred from homology"/>
<protein>
    <submittedName>
        <fullName evidence="5">PucR family transcriptional regulator</fullName>
    </submittedName>
</protein>
<dbReference type="Pfam" id="PF13556">
    <property type="entry name" value="HTH_30"/>
    <property type="match status" value="1"/>
</dbReference>
<dbReference type="PANTHER" id="PTHR33744:SF1">
    <property type="entry name" value="DNA-BINDING TRANSCRIPTIONAL ACTIVATOR ADER"/>
    <property type="match status" value="1"/>
</dbReference>
<feature type="domain" description="CdaR GGDEF-like" evidence="4">
    <location>
        <begin position="337"/>
        <end position="463"/>
    </location>
</feature>
<dbReference type="Pfam" id="PF07905">
    <property type="entry name" value="PucR"/>
    <property type="match status" value="1"/>
</dbReference>
<evidence type="ECO:0000259" key="2">
    <source>
        <dbReference type="Pfam" id="PF07905"/>
    </source>
</evidence>
<evidence type="ECO:0000313" key="6">
    <source>
        <dbReference type="Proteomes" id="UP000247459"/>
    </source>
</evidence>
<feature type="domain" description="Purine catabolism PurC-like" evidence="2">
    <location>
        <begin position="48"/>
        <end position="161"/>
    </location>
</feature>
<dbReference type="Gene3D" id="1.10.10.2840">
    <property type="entry name" value="PucR C-terminal helix-turn-helix domain"/>
    <property type="match status" value="1"/>
</dbReference>
<comment type="similarity">
    <text evidence="1">Belongs to the CdaR family.</text>
</comment>
<dbReference type="Pfam" id="PF17853">
    <property type="entry name" value="GGDEF_2"/>
    <property type="match status" value="1"/>
</dbReference>
<organism evidence="5 6">
    <name type="scientific">Paenibacillus illinoisensis</name>
    <dbReference type="NCBI Taxonomy" id="59845"/>
    <lineage>
        <taxon>Bacteria</taxon>
        <taxon>Bacillati</taxon>
        <taxon>Bacillota</taxon>
        <taxon>Bacilli</taxon>
        <taxon>Bacillales</taxon>
        <taxon>Paenibacillaceae</taxon>
        <taxon>Paenibacillus</taxon>
    </lineage>
</organism>
<accession>A0A2W0C5C1</accession>
<evidence type="ECO:0000313" key="5">
    <source>
        <dbReference type="EMBL" id="PYY25302.1"/>
    </source>
</evidence>
<dbReference type="Proteomes" id="UP000247459">
    <property type="component" value="Unassembled WGS sequence"/>
</dbReference>
<dbReference type="PANTHER" id="PTHR33744">
    <property type="entry name" value="CARBOHYDRATE DIACID REGULATOR"/>
    <property type="match status" value="1"/>
</dbReference>
<dbReference type="InterPro" id="IPR051448">
    <property type="entry name" value="CdaR-like_regulators"/>
</dbReference>
<feature type="domain" description="PucR C-terminal helix-turn-helix" evidence="3">
    <location>
        <begin position="517"/>
        <end position="575"/>
    </location>
</feature>
<dbReference type="InterPro" id="IPR012914">
    <property type="entry name" value="PucR_dom"/>
</dbReference>
<dbReference type="EMBL" id="PRLG01000039">
    <property type="protein sequence ID" value="PYY25302.1"/>
    <property type="molecule type" value="Genomic_DNA"/>
</dbReference>
<evidence type="ECO:0000259" key="4">
    <source>
        <dbReference type="Pfam" id="PF17853"/>
    </source>
</evidence>
<comment type="caution">
    <text evidence="5">The sequence shown here is derived from an EMBL/GenBank/DDBJ whole genome shotgun (WGS) entry which is preliminary data.</text>
</comment>
<dbReference type="InterPro" id="IPR025736">
    <property type="entry name" value="PucR_C-HTH_dom"/>
</dbReference>
<dbReference type="InterPro" id="IPR041522">
    <property type="entry name" value="CdaR_GGDEF"/>
</dbReference>
<reference evidence="5 6" key="1">
    <citation type="submission" date="2018-01" db="EMBL/GenBank/DDBJ databases">
        <title>Genome sequence of the PGP bacterium Paenibacillus illinoisensis E3.</title>
        <authorList>
            <person name="Rolli E."/>
            <person name="Marasco R."/>
            <person name="Bessem C."/>
            <person name="Michoud G."/>
            <person name="Gaiarsa S."/>
            <person name="Borin S."/>
            <person name="Daffonchio D."/>
        </authorList>
    </citation>
    <scope>NUCLEOTIDE SEQUENCE [LARGE SCALE GENOMIC DNA]</scope>
    <source>
        <strain evidence="5 6">E3</strain>
    </source>
</reference>
<evidence type="ECO:0000259" key="3">
    <source>
        <dbReference type="Pfam" id="PF13556"/>
    </source>
</evidence>